<evidence type="ECO:0000256" key="3">
    <source>
        <dbReference type="ARBA" id="ARBA00022553"/>
    </source>
</evidence>
<dbReference type="SMART" id="SM00220">
    <property type="entry name" value="S_TKc"/>
    <property type="match status" value="1"/>
</dbReference>
<dbReference type="InterPro" id="IPR013126">
    <property type="entry name" value="Hsp_70_fam"/>
</dbReference>
<dbReference type="InterPro" id="IPR017892">
    <property type="entry name" value="Pkinase_C"/>
</dbReference>
<evidence type="ECO:0000256" key="7">
    <source>
        <dbReference type="ARBA" id="ARBA00022840"/>
    </source>
</evidence>
<evidence type="ECO:0000313" key="12">
    <source>
        <dbReference type="WBParaSite" id="MBELARI_LOCUS16468"/>
    </source>
</evidence>
<evidence type="ECO:0000259" key="9">
    <source>
        <dbReference type="PROSITE" id="PS50011"/>
    </source>
</evidence>
<dbReference type="Pfam" id="PF00069">
    <property type="entry name" value="Pkinase"/>
    <property type="match status" value="1"/>
</dbReference>
<accession>A0AAF3ES55</accession>
<evidence type="ECO:0000256" key="8">
    <source>
        <dbReference type="PROSITE-ProRule" id="PRU10141"/>
    </source>
</evidence>
<dbReference type="SMART" id="SM00133">
    <property type="entry name" value="S_TK_X"/>
    <property type="match status" value="1"/>
</dbReference>
<evidence type="ECO:0000259" key="10">
    <source>
        <dbReference type="PROSITE" id="PS51285"/>
    </source>
</evidence>
<dbReference type="SUPFAM" id="SSF56112">
    <property type="entry name" value="Protein kinase-like (PK-like)"/>
    <property type="match status" value="1"/>
</dbReference>
<dbReference type="InterPro" id="IPR017441">
    <property type="entry name" value="Protein_kinase_ATP_BS"/>
</dbReference>
<evidence type="ECO:0000256" key="1">
    <source>
        <dbReference type="ARBA" id="ARBA00007381"/>
    </source>
</evidence>
<protein>
    <submittedName>
        <fullName evidence="12">Uncharacterized protein</fullName>
    </submittedName>
</protein>
<keyword evidence="2" id="KW-0723">Serine/threonine-protein kinase</keyword>
<evidence type="ECO:0000313" key="11">
    <source>
        <dbReference type="Proteomes" id="UP000887575"/>
    </source>
</evidence>
<dbReference type="InterPro" id="IPR029048">
    <property type="entry name" value="HSP70_C_sf"/>
</dbReference>
<sequence length="575" mass="66156">MLGSKLLLYRSANEHASPALSTKDWLYQNKITITNDKGRLSKEDIDRMVIDAEKYRADDEKQRDRISAKNGLESYAFNMKQTIENQQIKSKLSRIGRRSRRNAVRMTVAALLYYSSHLQKGFPFLPGDHEARRQKIIAAVGKPRAMSRISKLDRLPLDFHAGLTSLQSVEEAAQNGEDSRHDLASIILFLTRCLGMNDGQISSFYTNEFPELKKNVEAMFKKIIDFAALSDGDPHLFLTAFPKERRSCPKQADVEPKEAVQSPPMTYEDFEILSVLGKGSFSKVVQAEHKETKKLYAIKIIKKEQFIKKENPSWIQTEKSILEICTNHPFLTDSRLFFVIDYVPGGDLEYLVRWMRKIPEDWACFCAAEVSVALYFLHTQGIIHRDLKLRNVLLDANGHIKVSDFGLSKEKLKDNQLSNTLCGTSCYMAPEMLGDGYSYRECKTLKEKVIFCQEIVKQKLGQQFDLSPNAVAALHRFLCSDPKKRLGCGKDIHEGYRQLQKHQFFKGIDWKLLEKCEMTPPFKPKIKNSRDIRYFNPKYTKQSLDLTMDNPATIAQIDQNDFRGFEFAELEQIEW</sequence>
<comment type="similarity">
    <text evidence="1">Belongs to the heat shock protein 70 family.</text>
</comment>
<feature type="domain" description="Protein kinase" evidence="9">
    <location>
        <begin position="270"/>
        <end position="505"/>
    </location>
</feature>
<dbReference type="InterPro" id="IPR000719">
    <property type="entry name" value="Prot_kinase_dom"/>
</dbReference>
<keyword evidence="3" id="KW-0597">Phosphoprotein</keyword>
<evidence type="ECO:0000256" key="4">
    <source>
        <dbReference type="ARBA" id="ARBA00022679"/>
    </source>
</evidence>
<dbReference type="InterPro" id="IPR011009">
    <property type="entry name" value="Kinase-like_dom_sf"/>
</dbReference>
<proteinExistence type="inferred from homology"/>
<dbReference type="GO" id="GO:0004674">
    <property type="term" value="F:protein serine/threonine kinase activity"/>
    <property type="evidence" value="ECO:0007669"/>
    <property type="project" value="UniProtKB-KW"/>
</dbReference>
<reference evidence="12" key="1">
    <citation type="submission" date="2024-02" db="UniProtKB">
        <authorList>
            <consortium name="WormBaseParasite"/>
        </authorList>
    </citation>
    <scope>IDENTIFICATION</scope>
</reference>
<dbReference type="Gene3D" id="1.10.510.10">
    <property type="entry name" value="Transferase(Phosphotransferase) domain 1"/>
    <property type="match status" value="2"/>
</dbReference>
<dbReference type="Gene3D" id="2.60.34.10">
    <property type="entry name" value="Substrate Binding Domain Of DNAk, Chain A, domain 1"/>
    <property type="match status" value="1"/>
</dbReference>
<keyword evidence="11" id="KW-1185">Reference proteome</keyword>
<dbReference type="GO" id="GO:0140662">
    <property type="term" value="F:ATP-dependent protein folding chaperone"/>
    <property type="evidence" value="ECO:0007669"/>
    <property type="project" value="InterPro"/>
</dbReference>
<dbReference type="InterPro" id="IPR000961">
    <property type="entry name" value="AGC-kinase_C"/>
</dbReference>
<keyword evidence="7 8" id="KW-0067">ATP-binding</keyword>
<evidence type="ECO:0000256" key="6">
    <source>
        <dbReference type="ARBA" id="ARBA00022777"/>
    </source>
</evidence>
<dbReference type="Pfam" id="PF00433">
    <property type="entry name" value="Pkinase_C"/>
    <property type="match status" value="1"/>
</dbReference>
<dbReference type="Pfam" id="PF00012">
    <property type="entry name" value="HSP70"/>
    <property type="match status" value="1"/>
</dbReference>
<evidence type="ECO:0000256" key="2">
    <source>
        <dbReference type="ARBA" id="ARBA00022527"/>
    </source>
</evidence>
<keyword evidence="6" id="KW-0418">Kinase</keyword>
<dbReference type="Gene3D" id="3.30.200.20">
    <property type="entry name" value="Phosphorylase Kinase, domain 1"/>
    <property type="match status" value="2"/>
</dbReference>
<name>A0AAF3ES55_9BILA</name>
<feature type="binding site" evidence="8">
    <location>
        <position position="309"/>
    </location>
    <ligand>
        <name>ATP</name>
        <dbReference type="ChEBI" id="CHEBI:30616"/>
    </ligand>
</feature>
<dbReference type="GO" id="GO:0005524">
    <property type="term" value="F:ATP binding"/>
    <property type="evidence" value="ECO:0007669"/>
    <property type="project" value="UniProtKB-UniRule"/>
</dbReference>
<keyword evidence="4" id="KW-0808">Transferase</keyword>
<dbReference type="PROSITE" id="PS00107">
    <property type="entry name" value="PROTEIN_KINASE_ATP"/>
    <property type="match status" value="1"/>
</dbReference>
<dbReference type="PANTHER" id="PTHR24351">
    <property type="entry name" value="RIBOSOMAL PROTEIN S6 KINASE"/>
    <property type="match status" value="1"/>
</dbReference>
<keyword evidence="5 8" id="KW-0547">Nucleotide-binding</keyword>
<dbReference type="InterPro" id="IPR029047">
    <property type="entry name" value="HSP70_peptide-bd_sf"/>
</dbReference>
<dbReference type="AlphaFoldDB" id="A0AAF3ES55"/>
<dbReference type="PROSITE" id="PS50011">
    <property type="entry name" value="PROTEIN_KINASE_DOM"/>
    <property type="match status" value="1"/>
</dbReference>
<dbReference type="PROSITE" id="PS51285">
    <property type="entry name" value="AGC_KINASE_CTER"/>
    <property type="match status" value="1"/>
</dbReference>
<dbReference type="WBParaSite" id="MBELARI_LOCUS16468">
    <property type="protein sequence ID" value="MBELARI_LOCUS16468"/>
    <property type="gene ID" value="MBELARI_LOCUS16468"/>
</dbReference>
<dbReference type="Gene3D" id="1.20.1270.10">
    <property type="match status" value="1"/>
</dbReference>
<organism evidence="11 12">
    <name type="scientific">Mesorhabditis belari</name>
    <dbReference type="NCBI Taxonomy" id="2138241"/>
    <lineage>
        <taxon>Eukaryota</taxon>
        <taxon>Metazoa</taxon>
        <taxon>Ecdysozoa</taxon>
        <taxon>Nematoda</taxon>
        <taxon>Chromadorea</taxon>
        <taxon>Rhabditida</taxon>
        <taxon>Rhabditina</taxon>
        <taxon>Rhabditomorpha</taxon>
        <taxon>Rhabditoidea</taxon>
        <taxon>Rhabditidae</taxon>
        <taxon>Mesorhabditinae</taxon>
        <taxon>Mesorhabditis</taxon>
    </lineage>
</organism>
<dbReference type="SUPFAM" id="SSF100920">
    <property type="entry name" value="Heat shock protein 70kD (HSP70), peptide-binding domain"/>
    <property type="match status" value="1"/>
</dbReference>
<dbReference type="InterPro" id="IPR008271">
    <property type="entry name" value="Ser/Thr_kinase_AS"/>
</dbReference>
<evidence type="ECO:0000256" key="5">
    <source>
        <dbReference type="ARBA" id="ARBA00022741"/>
    </source>
</evidence>
<feature type="domain" description="AGC-kinase C-terminal" evidence="10">
    <location>
        <begin position="506"/>
        <end position="575"/>
    </location>
</feature>
<dbReference type="PROSITE" id="PS00108">
    <property type="entry name" value="PROTEIN_KINASE_ST"/>
    <property type="match status" value="1"/>
</dbReference>
<dbReference type="Proteomes" id="UP000887575">
    <property type="component" value="Unassembled WGS sequence"/>
</dbReference>